<dbReference type="PANTHER" id="PTHR10720:SF0">
    <property type="entry name" value="HEME OXYGENASE"/>
    <property type="match status" value="1"/>
</dbReference>
<dbReference type="Gene3D" id="1.20.910.10">
    <property type="entry name" value="Heme oxygenase-like"/>
    <property type="match status" value="1"/>
</dbReference>
<dbReference type="Pfam" id="PF01126">
    <property type="entry name" value="Heme_oxygenase"/>
    <property type="match status" value="1"/>
</dbReference>
<organism evidence="6 7">
    <name type="scientific">Romboutsia weinsteinii</name>
    <dbReference type="NCBI Taxonomy" id="2020949"/>
    <lineage>
        <taxon>Bacteria</taxon>
        <taxon>Bacillati</taxon>
        <taxon>Bacillota</taxon>
        <taxon>Clostridia</taxon>
        <taxon>Peptostreptococcales</taxon>
        <taxon>Peptostreptococcaceae</taxon>
        <taxon>Romboutsia</taxon>
    </lineage>
</organism>
<dbReference type="GO" id="GO:0006979">
    <property type="term" value="P:response to oxidative stress"/>
    <property type="evidence" value="ECO:0007669"/>
    <property type="project" value="TreeGrafter"/>
</dbReference>
<feature type="binding site" description="axial binding residue" evidence="5">
    <location>
        <position position="15"/>
    </location>
    <ligand>
        <name>heme b</name>
        <dbReference type="ChEBI" id="CHEBI:60344"/>
    </ligand>
    <ligandPart>
        <name>Fe</name>
        <dbReference type="ChEBI" id="CHEBI:18248"/>
    </ligandPart>
</feature>
<dbReference type="PANTHER" id="PTHR10720">
    <property type="entry name" value="HEME OXYGENASE"/>
    <property type="match status" value="1"/>
</dbReference>
<dbReference type="OrthoDB" id="5493802at2"/>
<keyword evidence="2 5" id="KW-0479">Metal-binding</keyword>
<dbReference type="EMBL" id="NOJY02000107">
    <property type="protein sequence ID" value="RDY25173.1"/>
    <property type="molecule type" value="Genomic_DNA"/>
</dbReference>
<accession>A0A371IXG8</accession>
<dbReference type="Proteomes" id="UP000215694">
    <property type="component" value="Unassembled WGS sequence"/>
</dbReference>
<dbReference type="PRINTS" id="PR00088">
    <property type="entry name" value="HAEMOXYGNASE"/>
</dbReference>
<evidence type="ECO:0000256" key="4">
    <source>
        <dbReference type="PIRSR" id="PIRSR000343-1"/>
    </source>
</evidence>
<feature type="binding site" evidence="4">
    <location>
        <position position="122"/>
    </location>
    <ligand>
        <name>heme b</name>
        <dbReference type="ChEBI" id="CHEBI:60344"/>
    </ligand>
</feature>
<protein>
    <submittedName>
        <fullName evidence="6">Biliverdin-producing heme oxygenase</fullName>
    </submittedName>
</protein>
<dbReference type="GO" id="GO:0042167">
    <property type="term" value="P:heme catabolic process"/>
    <property type="evidence" value="ECO:0007669"/>
    <property type="project" value="TreeGrafter"/>
</dbReference>
<dbReference type="GO" id="GO:0004392">
    <property type="term" value="F:heme oxygenase (decyclizing) activity"/>
    <property type="evidence" value="ECO:0007669"/>
    <property type="project" value="InterPro"/>
</dbReference>
<feature type="binding site" evidence="4">
    <location>
        <position position="8"/>
    </location>
    <ligand>
        <name>heme b</name>
        <dbReference type="ChEBI" id="CHEBI:60344"/>
    </ligand>
</feature>
<evidence type="ECO:0000256" key="1">
    <source>
        <dbReference type="ARBA" id="ARBA00022617"/>
    </source>
</evidence>
<dbReference type="CDD" id="cd19165">
    <property type="entry name" value="HemeO"/>
    <property type="match status" value="1"/>
</dbReference>
<dbReference type="InterPro" id="IPR016053">
    <property type="entry name" value="Haem_Oase-like"/>
</dbReference>
<sequence length="210" mass="24090">MDFITEIRKSSATLHSAAERSGFIKRIVDGNASKESYAEYLFNLSAMYKCIEETLEKNADNEVIKDFVTPELYRYDLIQQDLKFLLGDKLETMELLPSTLAFIDKINDLDKSNPEMIVAYAYTRFIADLFGGRTFVALLSVNYKVSAEGLNYYSCDKIKDIRSYVMQYAAKLNSMNLSDELRAKFINEISNAYIYNLAISNELEAKLYLN</sequence>
<evidence type="ECO:0000256" key="5">
    <source>
        <dbReference type="PIRSR" id="PIRSR000343-2"/>
    </source>
</evidence>
<evidence type="ECO:0000256" key="2">
    <source>
        <dbReference type="ARBA" id="ARBA00022723"/>
    </source>
</evidence>
<evidence type="ECO:0000313" key="6">
    <source>
        <dbReference type="EMBL" id="RDY25173.1"/>
    </source>
</evidence>
<evidence type="ECO:0000256" key="3">
    <source>
        <dbReference type="ARBA" id="ARBA00023004"/>
    </source>
</evidence>
<reference evidence="6 7" key="1">
    <citation type="journal article" date="2017" name="Genome Announc.">
        <title>Draft Genome Sequence of Romboutsia weinsteinii sp. nov. Strain CCRI-19649(T) Isolated from Surface Water.</title>
        <authorList>
            <person name="Maheux A.F."/>
            <person name="Boudreau D.K."/>
            <person name="Berube E."/>
            <person name="Boissinot M."/>
            <person name="Cantin P."/>
            <person name="Raymond F."/>
            <person name="Corbeil J."/>
            <person name="Omar R.F."/>
            <person name="Bergeron M.G."/>
        </authorList>
    </citation>
    <scope>NUCLEOTIDE SEQUENCE [LARGE SCALE GENOMIC DNA]</scope>
    <source>
        <strain evidence="6 7">CCRI-19649</strain>
    </source>
</reference>
<dbReference type="RefSeq" id="WP_094366184.1">
    <property type="nucleotide sequence ID" value="NZ_NOJY02000107.1"/>
</dbReference>
<dbReference type="InterPro" id="IPR016084">
    <property type="entry name" value="Haem_Oase-like_multi-hlx"/>
</dbReference>
<keyword evidence="3 5" id="KW-0408">Iron</keyword>
<comment type="caution">
    <text evidence="6">The sequence shown here is derived from an EMBL/GenBank/DDBJ whole genome shotgun (WGS) entry which is preliminary data.</text>
</comment>
<keyword evidence="1 4" id="KW-0349">Heme</keyword>
<dbReference type="GO" id="GO:0046872">
    <property type="term" value="F:metal ion binding"/>
    <property type="evidence" value="ECO:0007669"/>
    <property type="project" value="UniProtKB-KW"/>
</dbReference>
<dbReference type="SUPFAM" id="SSF48613">
    <property type="entry name" value="Heme oxygenase-like"/>
    <property type="match status" value="1"/>
</dbReference>
<name>A0A371IXG8_9FIRM</name>
<gene>
    <name evidence="6" type="ORF">CHL78_019615</name>
</gene>
<keyword evidence="7" id="KW-1185">Reference proteome</keyword>
<dbReference type="PIRSF" id="PIRSF000343">
    <property type="entry name" value="Haem_Oase"/>
    <property type="match status" value="1"/>
</dbReference>
<proteinExistence type="predicted"/>
<dbReference type="GO" id="GO:0020037">
    <property type="term" value="F:heme binding"/>
    <property type="evidence" value="ECO:0007669"/>
    <property type="project" value="TreeGrafter"/>
</dbReference>
<evidence type="ECO:0000313" key="7">
    <source>
        <dbReference type="Proteomes" id="UP000215694"/>
    </source>
</evidence>
<dbReference type="AlphaFoldDB" id="A0A371IXG8"/>
<dbReference type="InterPro" id="IPR002051">
    <property type="entry name" value="Haem_Oase"/>
</dbReference>
<dbReference type="GO" id="GO:0006788">
    <property type="term" value="P:heme oxidation"/>
    <property type="evidence" value="ECO:0007669"/>
    <property type="project" value="InterPro"/>
</dbReference>